<evidence type="ECO:0000259" key="6">
    <source>
        <dbReference type="Pfam" id="PF08124"/>
    </source>
</evidence>
<dbReference type="GO" id="GO:0030246">
    <property type="term" value="F:carbohydrate binding"/>
    <property type="evidence" value="ECO:0007669"/>
    <property type="project" value="InterPro"/>
</dbReference>
<dbReference type="SUPFAM" id="SSF48230">
    <property type="entry name" value="Chondroitin AC/alginate lyase"/>
    <property type="match status" value="1"/>
</dbReference>
<keyword evidence="2" id="KW-0732">Signal</keyword>
<dbReference type="InterPro" id="IPR004103">
    <property type="entry name" value="Lyase_8_C"/>
</dbReference>
<evidence type="ECO:0000256" key="3">
    <source>
        <dbReference type="ARBA" id="ARBA00023239"/>
    </source>
</evidence>
<protein>
    <submittedName>
        <fullName evidence="7">Polysaccharide lyase family 8 protein</fullName>
    </submittedName>
</protein>
<dbReference type="Gene3D" id="2.70.98.10">
    <property type="match status" value="1"/>
</dbReference>
<proteinExistence type="inferred from homology"/>
<dbReference type="InterPro" id="IPR012970">
    <property type="entry name" value="Lyase_8_alpha_N"/>
</dbReference>
<keyword evidence="8" id="KW-1185">Reference proteome</keyword>
<dbReference type="GO" id="GO:0016837">
    <property type="term" value="F:carbon-oxygen lyase activity, acting on polysaccharides"/>
    <property type="evidence" value="ECO:0007669"/>
    <property type="project" value="UniProtKB-ARBA"/>
</dbReference>
<feature type="domain" description="Polysaccharide lyase family 8 C-terminal" evidence="5">
    <location>
        <begin position="630"/>
        <end position="703"/>
    </location>
</feature>
<dbReference type="Gene3D" id="1.50.10.100">
    <property type="entry name" value="Chondroitin AC/alginate lyase"/>
    <property type="match status" value="1"/>
</dbReference>
<dbReference type="Proteomes" id="UP000241769">
    <property type="component" value="Unassembled WGS sequence"/>
</dbReference>
<dbReference type="GO" id="GO:0005975">
    <property type="term" value="P:carbohydrate metabolic process"/>
    <property type="evidence" value="ECO:0007669"/>
    <property type="project" value="InterPro"/>
</dbReference>
<evidence type="ECO:0000259" key="5">
    <source>
        <dbReference type="Pfam" id="PF02884"/>
    </source>
</evidence>
<dbReference type="PANTHER" id="PTHR38481:SF1">
    <property type="entry name" value="HYALURONATE LYASE"/>
    <property type="match status" value="1"/>
</dbReference>
<dbReference type="Pfam" id="PF02884">
    <property type="entry name" value="Lyase_8_C"/>
    <property type="match status" value="1"/>
</dbReference>
<accession>A0A2P6NV54</accession>
<evidence type="ECO:0000256" key="2">
    <source>
        <dbReference type="ARBA" id="ARBA00022729"/>
    </source>
</evidence>
<keyword evidence="3 7" id="KW-0456">Lyase</keyword>
<dbReference type="InterPro" id="IPR011013">
    <property type="entry name" value="Gal_mutarotase_sf_dom"/>
</dbReference>
<sequence length="754" mass="82811">MCCYIDYFLGSEGLEVDCGVTLCLQYDTFVSLFQAKGVFTFLVICLSASASVVDDVALRILSKQSVASSKAMATLTPTGSFSNVDYTSGCQASRATWDAVNHWTFTSAGAMHWYQTNDTATLSAVKRAMDYWFAHDFPEGQKCLPNNGYDNCPCNTPGLWNPNWWYQVIKTPKTAGLSCVALAVRNQLSAQQKEGCVRLLNRGGLYVKKYTGANLSDTALVAVYLSIVTRDESLLLSAMDQVNRACDLVSYQDGINSDGSFIQHGGLPYFAGYGQIFAADIFDLWDTVGLNPNAAQKSAVSLFIRSSVWSIYHANGVANWDFHQMGRGVTYGPNSARYSGAWKLIQSTAQQWNDTALATAMARLQVNSSLQGVNPFKLNGVKVFYKTDYVSYRSDNFVVGLKMLSPRTYTSECYNGQGIQSQHYSDGVVYNYVNGMDYVPSQVFWGYTPPGTYVLYAPEFRLWQGLKKFVGSVSNGRTALSAMDFLSPINSQLSYKKSWHFFGGLYVVVATDIVQSKGLPVITTLDHRISRGDFSTDTGVFSVPSKTFRWLHQDLVGYYFPSPSGLTLNVSNGNVSGNWQTIAPQNVPVTAKIFKPILTTDTGSFVYVTVPGLNQKNFSSLLPTLRSSIRVIRANGDLHAVQHLTNRTLTAAFFSPGNVSFNTGKENVTIGIDAPCIITVSYGYSDNATVIHAADPTQTLTGVNVFVQCKMCVSPGDSKFNIAFQKGWQAGGTTSHKLQGVKARMDRIKKPLRH</sequence>
<comment type="caution">
    <text evidence="7">The sequence shown here is derived from an EMBL/GenBank/DDBJ whole genome shotgun (WGS) entry which is preliminary data.</text>
</comment>
<dbReference type="InterPro" id="IPR003159">
    <property type="entry name" value="Lyase_8_central_dom"/>
</dbReference>
<dbReference type="InterPro" id="IPR011071">
    <property type="entry name" value="Lyase_8-like_C"/>
</dbReference>
<evidence type="ECO:0000256" key="1">
    <source>
        <dbReference type="ARBA" id="ARBA00006699"/>
    </source>
</evidence>
<dbReference type="SUPFAM" id="SSF49863">
    <property type="entry name" value="Hyaluronate lyase-like, C-terminal domain"/>
    <property type="match status" value="1"/>
</dbReference>
<dbReference type="Pfam" id="PF08124">
    <property type="entry name" value="Lyase_8_N"/>
    <property type="match status" value="1"/>
</dbReference>
<dbReference type="Gene3D" id="2.60.220.10">
    <property type="entry name" value="Polysaccharide lyase family 8-like, C-terminal"/>
    <property type="match status" value="1"/>
</dbReference>
<dbReference type="GO" id="GO:0005576">
    <property type="term" value="C:extracellular region"/>
    <property type="evidence" value="ECO:0007669"/>
    <property type="project" value="InterPro"/>
</dbReference>
<comment type="similarity">
    <text evidence="1">Belongs to the polysaccharide lyase 8 family.</text>
</comment>
<dbReference type="InterPro" id="IPR038970">
    <property type="entry name" value="Lyase_8"/>
</dbReference>
<name>A0A2P6NV54_9EUKA</name>
<evidence type="ECO:0000259" key="4">
    <source>
        <dbReference type="Pfam" id="PF02278"/>
    </source>
</evidence>
<dbReference type="Pfam" id="PF02278">
    <property type="entry name" value="Lyase_8"/>
    <property type="match status" value="1"/>
</dbReference>
<evidence type="ECO:0000313" key="8">
    <source>
        <dbReference type="Proteomes" id="UP000241769"/>
    </source>
</evidence>
<feature type="domain" description="Polysaccharide lyase family 8 central" evidence="4">
    <location>
        <begin position="382"/>
        <end position="613"/>
    </location>
</feature>
<dbReference type="SUPFAM" id="SSF74650">
    <property type="entry name" value="Galactose mutarotase-like"/>
    <property type="match status" value="1"/>
</dbReference>
<dbReference type="EMBL" id="MDYQ01000018">
    <property type="protein sequence ID" value="PRP87748.1"/>
    <property type="molecule type" value="Genomic_DNA"/>
</dbReference>
<reference evidence="7 8" key="1">
    <citation type="journal article" date="2018" name="Genome Biol. Evol.">
        <title>Multiple Roots of Fruiting Body Formation in Amoebozoa.</title>
        <authorList>
            <person name="Hillmann F."/>
            <person name="Forbes G."/>
            <person name="Novohradska S."/>
            <person name="Ferling I."/>
            <person name="Riege K."/>
            <person name="Groth M."/>
            <person name="Westermann M."/>
            <person name="Marz M."/>
            <person name="Spaller T."/>
            <person name="Winckler T."/>
            <person name="Schaap P."/>
            <person name="Glockner G."/>
        </authorList>
    </citation>
    <scope>NUCLEOTIDE SEQUENCE [LARGE SCALE GENOMIC DNA]</scope>
    <source>
        <strain evidence="7 8">Jena</strain>
    </source>
</reference>
<dbReference type="OrthoDB" id="5980780at2759"/>
<evidence type="ECO:0000313" key="7">
    <source>
        <dbReference type="EMBL" id="PRP87748.1"/>
    </source>
</evidence>
<dbReference type="PANTHER" id="PTHR38481">
    <property type="entry name" value="HYALURONATE LYASE"/>
    <property type="match status" value="1"/>
</dbReference>
<dbReference type="InParanoid" id="A0A2P6NV54"/>
<feature type="domain" description="Polysaccharide lyase 8 N-terminal alpha-helical" evidence="6">
    <location>
        <begin position="162"/>
        <end position="288"/>
    </location>
</feature>
<organism evidence="7 8">
    <name type="scientific">Planoprotostelium fungivorum</name>
    <dbReference type="NCBI Taxonomy" id="1890364"/>
    <lineage>
        <taxon>Eukaryota</taxon>
        <taxon>Amoebozoa</taxon>
        <taxon>Evosea</taxon>
        <taxon>Variosea</taxon>
        <taxon>Cavosteliida</taxon>
        <taxon>Cavosteliaceae</taxon>
        <taxon>Planoprotostelium</taxon>
    </lineage>
</organism>
<dbReference type="InterPro" id="IPR008929">
    <property type="entry name" value="Chondroitin_lyas"/>
</dbReference>
<gene>
    <name evidence="7" type="ORF">PROFUN_02448</name>
</gene>
<dbReference type="AlphaFoldDB" id="A0A2P6NV54"/>
<dbReference type="InterPro" id="IPR014718">
    <property type="entry name" value="GH-type_carb-bd"/>
</dbReference>